<proteinExistence type="predicted"/>
<accession>A0ABM2YHQ1</accession>
<dbReference type="Gene3D" id="3.10.10.10">
    <property type="entry name" value="HIV Type 1 Reverse Transcriptase, subunit A, domain 1"/>
    <property type="match status" value="1"/>
</dbReference>
<evidence type="ECO:0000313" key="4">
    <source>
        <dbReference type="RefSeq" id="XP_040930057.1"/>
    </source>
</evidence>
<reference evidence="3" key="1">
    <citation type="journal article" date="2020" name="Nat. Genet.">
        <title>Genomic diversifications of five Gossypium allopolyploid species and their impact on cotton improvement.</title>
        <authorList>
            <person name="Chen Z.J."/>
            <person name="Sreedasyam A."/>
            <person name="Ando A."/>
            <person name="Song Q."/>
            <person name="De Santiago L.M."/>
            <person name="Hulse-Kemp A.M."/>
            <person name="Ding M."/>
            <person name="Ye W."/>
            <person name="Kirkbride R.C."/>
            <person name="Jenkins J."/>
            <person name="Plott C."/>
            <person name="Lovell J."/>
            <person name="Lin Y.M."/>
            <person name="Vaughn R."/>
            <person name="Liu B."/>
            <person name="Simpson S."/>
            <person name="Scheffler B.E."/>
            <person name="Wen L."/>
            <person name="Saski C.A."/>
            <person name="Grover C.E."/>
            <person name="Hu G."/>
            <person name="Conover J.L."/>
            <person name="Carlson J.W."/>
            <person name="Shu S."/>
            <person name="Boston L.B."/>
            <person name="Williams M."/>
            <person name="Peterson D.G."/>
            <person name="McGee K."/>
            <person name="Jones D.C."/>
            <person name="Wendel J.F."/>
            <person name="Stelly D.M."/>
            <person name="Grimwood J."/>
            <person name="Schmutz J."/>
        </authorList>
    </citation>
    <scope>NUCLEOTIDE SEQUENCE [LARGE SCALE GENOMIC DNA]</scope>
    <source>
        <strain evidence="3">cv. TM-1</strain>
    </source>
</reference>
<keyword evidence="3" id="KW-1185">Reference proteome</keyword>
<dbReference type="PANTHER" id="PTHR37984:SF5">
    <property type="entry name" value="PROTEIN NYNRIN-LIKE"/>
    <property type="match status" value="1"/>
</dbReference>
<name>A0ABM2YHQ1_GOSHI</name>
<dbReference type="InterPro" id="IPR043502">
    <property type="entry name" value="DNA/RNA_pol_sf"/>
</dbReference>
<sequence>MELKAQIQELLDRGVIRLSVSLWGAPVIYVKKKDGTMRMCINYRQLNKLMIKNKYPLPRIDNLFDQFRVASVFSKINLSLGYHQLRVKEADFFGAGKLLLMLRRRVLFDRGSMTKLLHKGVTFVWSDAQQESFDKLKMILTRAPVLIQLKPSKDFVLYSDASHVGLGCVLMQDENVVAYKSRQLKTHEANYPMHDLELANELNLRQRRWVELLKDYNCTIEYHPSKANVVADALSRKAMINLKMMFARLSLFDDESLLVELQVKLTWID</sequence>
<dbReference type="Pfam" id="PF17919">
    <property type="entry name" value="RT_RNaseH_2"/>
    <property type="match status" value="1"/>
</dbReference>
<dbReference type="PANTHER" id="PTHR37984">
    <property type="entry name" value="PROTEIN CBG26694"/>
    <property type="match status" value="1"/>
</dbReference>
<dbReference type="GeneID" id="121203685"/>
<dbReference type="InterPro" id="IPR050951">
    <property type="entry name" value="Retrovirus_Pol_polyprotein"/>
</dbReference>
<keyword evidence="1" id="KW-0511">Multifunctional enzyme</keyword>
<dbReference type="Gene3D" id="3.30.70.270">
    <property type="match status" value="2"/>
</dbReference>
<dbReference type="Proteomes" id="UP000818029">
    <property type="component" value="Chromosome A07"/>
</dbReference>
<organism evidence="3 4">
    <name type="scientific">Gossypium hirsutum</name>
    <name type="common">Upland cotton</name>
    <name type="synonym">Gossypium mexicanum</name>
    <dbReference type="NCBI Taxonomy" id="3635"/>
    <lineage>
        <taxon>Eukaryota</taxon>
        <taxon>Viridiplantae</taxon>
        <taxon>Streptophyta</taxon>
        <taxon>Embryophyta</taxon>
        <taxon>Tracheophyta</taxon>
        <taxon>Spermatophyta</taxon>
        <taxon>Magnoliopsida</taxon>
        <taxon>eudicotyledons</taxon>
        <taxon>Gunneridae</taxon>
        <taxon>Pentapetalae</taxon>
        <taxon>rosids</taxon>
        <taxon>malvids</taxon>
        <taxon>Malvales</taxon>
        <taxon>Malvaceae</taxon>
        <taxon>Malvoideae</taxon>
        <taxon>Gossypium</taxon>
    </lineage>
</organism>
<dbReference type="RefSeq" id="XP_040930057.1">
    <property type="nucleotide sequence ID" value="XM_041074123.1"/>
</dbReference>
<protein>
    <recommendedName>
        <fullName evidence="2">Reverse transcriptase/retrotransposon-derived protein RNase H-like domain-containing protein</fullName>
    </recommendedName>
</protein>
<gene>
    <name evidence="4" type="primary">LOC121203685</name>
</gene>
<dbReference type="InterPro" id="IPR041577">
    <property type="entry name" value="RT_RNaseH_2"/>
</dbReference>
<feature type="domain" description="Reverse transcriptase/retrotransposon-derived protein RNase H-like" evidence="2">
    <location>
        <begin position="125"/>
        <end position="198"/>
    </location>
</feature>
<evidence type="ECO:0000256" key="1">
    <source>
        <dbReference type="ARBA" id="ARBA00023268"/>
    </source>
</evidence>
<dbReference type="InterPro" id="IPR043128">
    <property type="entry name" value="Rev_trsase/Diguanyl_cyclase"/>
</dbReference>
<evidence type="ECO:0000259" key="2">
    <source>
        <dbReference type="Pfam" id="PF17919"/>
    </source>
</evidence>
<dbReference type="CDD" id="cd01647">
    <property type="entry name" value="RT_LTR"/>
    <property type="match status" value="1"/>
</dbReference>
<dbReference type="SUPFAM" id="SSF56672">
    <property type="entry name" value="DNA/RNA polymerases"/>
    <property type="match status" value="1"/>
</dbReference>
<reference evidence="4" key="2">
    <citation type="submission" date="2025-08" db="UniProtKB">
        <authorList>
            <consortium name="RefSeq"/>
        </authorList>
    </citation>
    <scope>IDENTIFICATION</scope>
</reference>
<evidence type="ECO:0000313" key="3">
    <source>
        <dbReference type="Proteomes" id="UP000818029"/>
    </source>
</evidence>